<dbReference type="GeneID" id="78506711"/>
<dbReference type="PANTHER" id="PTHR30477">
    <property type="entry name" value="ABC-TRANSPORTER METAL-BINDING PROTEIN"/>
    <property type="match status" value="1"/>
</dbReference>
<feature type="transmembrane region" description="Helical" evidence="7">
    <location>
        <begin position="183"/>
        <end position="202"/>
    </location>
</feature>
<protein>
    <submittedName>
        <fullName evidence="8">High-affinity zinc uptake system membrane protein znuB</fullName>
    </submittedName>
</protein>
<name>A0A239THC5_9FIRM</name>
<dbReference type="Pfam" id="PF00950">
    <property type="entry name" value="ABC-3"/>
    <property type="match status" value="1"/>
</dbReference>
<evidence type="ECO:0000313" key="8">
    <source>
        <dbReference type="EMBL" id="SNU97046.1"/>
    </source>
</evidence>
<dbReference type="InterPro" id="IPR037294">
    <property type="entry name" value="ABC_BtuC-like"/>
</dbReference>
<dbReference type="RefSeq" id="WP_027889721.1">
    <property type="nucleotide sequence ID" value="NZ_LT906446.1"/>
</dbReference>
<comment type="subcellular location">
    <subcellularLocation>
        <location evidence="6">Cell membrane</location>
        <topology evidence="6">Multi-pass membrane protein</topology>
    </subcellularLocation>
    <subcellularLocation>
        <location evidence="1">Membrane</location>
        <topology evidence="1">Multi-pass membrane protein</topology>
    </subcellularLocation>
</comment>
<keyword evidence="4 7" id="KW-1133">Transmembrane helix</keyword>
<dbReference type="GO" id="GO:0055085">
    <property type="term" value="P:transmembrane transport"/>
    <property type="evidence" value="ECO:0007669"/>
    <property type="project" value="InterPro"/>
</dbReference>
<feature type="transmembrane region" description="Helical" evidence="7">
    <location>
        <begin position="233"/>
        <end position="253"/>
    </location>
</feature>
<comment type="similarity">
    <text evidence="2 6">Belongs to the ABC-3 integral membrane protein family.</text>
</comment>
<evidence type="ECO:0000256" key="4">
    <source>
        <dbReference type="ARBA" id="ARBA00022989"/>
    </source>
</evidence>
<dbReference type="Gene3D" id="1.10.3470.10">
    <property type="entry name" value="ABC transporter involved in vitamin B12 uptake, BtuC"/>
    <property type="match status" value="1"/>
</dbReference>
<accession>A0A239THC5</accession>
<keyword evidence="6" id="KW-0813">Transport</keyword>
<evidence type="ECO:0000256" key="2">
    <source>
        <dbReference type="ARBA" id="ARBA00008034"/>
    </source>
</evidence>
<evidence type="ECO:0000256" key="1">
    <source>
        <dbReference type="ARBA" id="ARBA00004141"/>
    </source>
</evidence>
<organism evidence="8 9">
    <name type="scientific">Megamonas hypermegale</name>
    <dbReference type="NCBI Taxonomy" id="158847"/>
    <lineage>
        <taxon>Bacteria</taxon>
        <taxon>Bacillati</taxon>
        <taxon>Bacillota</taxon>
        <taxon>Negativicutes</taxon>
        <taxon>Selenomonadales</taxon>
        <taxon>Selenomonadaceae</taxon>
        <taxon>Megamonas</taxon>
    </lineage>
</organism>
<gene>
    <name evidence="8" type="primary">znuB</name>
    <name evidence="8" type="ORF">SAMEA4364220_00686</name>
</gene>
<dbReference type="GO" id="GO:0010043">
    <property type="term" value="P:response to zinc ion"/>
    <property type="evidence" value="ECO:0007669"/>
    <property type="project" value="TreeGrafter"/>
</dbReference>
<feature type="transmembrane region" description="Helical" evidence="7">
    <location>
        <begin position="105"/>
        <end position="125"/>
    </location>
</feature>
<evidence type="ECO:0000256" key="5">
    <source>
        <dbReference type="ARBA" id="ARBA00023136"/>
    </source>
</evidence>
<reference evidence="8 9" key="1">
    <citation type="submission" date="2017-06" db="EMBL/GenBank/DDBJ databases">
        <authorList>
            <consortium name="Pathogen Informatics"/>
        </authorList>
    </citation>
    <scope>NUCLEOTIDE SEQUENCE [LARGE SCALE GENOMIC DNA]</scope>
    <source>
        <strain evidence="8 9">NCTC10570</strain>
    </source>
</reference>
<keyword evidence="5 7" id="KW-0472">Membrane</keyword>
<feature type="transmembrane region" description="Helical" evidence="7">
    <location>
        <begin position="26"/>
        <end position="44"/>
    </location>
</feature>
<keyword evidence="9" id="KW-1185">Reference proteome</keyword>
<dbReference type="EMBL" id="LT906446">
    <property type="protein sequence ID" value="SNU97046.1"/>
    <property type="molecule type" value="Genomic_DNA"/>
</dbReference>
<dbReference type="InterPro" id="IPR001626">
    <property type="entry name" value="ABC_TroCD"/>
</dbReference>
<keyword evidence="3 6" id="KW-0812">Transmembrane</keyword>
<feature type="transmembrane region" description="Helical" evidence="7">
    <location>
        <begin position="145"/>
        <end position="171"/>
    </location>
</feature>
<feature type="transmembrane region" description="Helical" evidence="7">
    <location>
        <begin position="259"/>
        <end position="275"/>
    </location>
</feature>
<dbReference type="AlphaFoldDB" id="A0A239THC5"/>
<dbReference type="SUPFAM" id="SSF81345">
    <property type="entry name" value="ABC transporter involved in vitamin B12 uptake, BtuC"/>
    <property type="match status" value="1"/>
</dbReference>
<evidence type="ECO:0000256" key="6">
    <source>
        <dbReference type="RuleBase" id="RU003943"/>
    </source>
</evidence>
<evidence type="ECO:0000256" key="7">
    <source>
        <dbReference type="SAM" id="Phobius"/>
    </source>
</evidence>
<sequence length="281" mass="30156">MLDTIYSVIDTILPFAWLGHTFMKNAFLAILMVTPLLGILSTMVVSNRMAFFSDSLGHGAFTGVAVGVLLGSGQPLVSLIIFSIVFACAITYIKHRSSASTDTIIGVFSSAGIAIGLILMSHGGNIGNYTSYFIGDILSISGEELLYLFITFLVVIIAWCILFNQLLIISINDSFAASRGIKTLYIEMIFAAIVAVVVSISIQWVGLLIINSLLILPAAAARNIAVNARQYHGLSVSFAIVSGLLGLIISYYADIATGATIAIFAAAIFFITLFLRPHFQR</sequence>
<dbReference type="PANTHER" id="PTHR30477:SF18">
    <property type="entry name" value="METAL TRANSPORT SYSTEM MEMBRANE PROTEIN CT_417-RELATED"/>
    <property type="match status" value="1"/>
</dbReference>
<dbReference type="Proteomes" id="UP000215383">
    <property type="component" value="Chromosome 1"/>
</dbReference>
<evidence type="ECO:0000256" key="3">
    <source>
        <dbReference type="ARBA" id="ARBA00022692"/>
    </source>
</evidence>
<feature type="transmembrane region" description="Helical" evidence="7">
    <location>
        <begin position="208"/>
        <end position="226"/>
    </location>
</feature>
<proteinExistence type="inferred from homology"/>
<evidence type="ECO:0000313" key="9">
    <source>
        <dbReference type="Proteomes" id="UP000215383"/>
    </source>
</evidence>
<dbReference type="eggNOG" id="COG1108">
    <property type="taxonomic scope" value="Bacteria"/>
</dbReference>
<dbReference type="GO" id="GO:0043190">
    <property type="term" value="C:ATP-binding cassette (ABC) transporter complex"/>
    <property type="evidence" value="ECO:0007669"/>
    <property type="project" value="InterPro"/>
</dbReference>